<dbReference type="SMART" id="SM00484">
    <property type="entry name" value="XPGI"/>
    <property type="match status" value="1"/>
</dbReference>
<proteinExistence type="inferred from homology"/>
<dbReference type="GO" id="GO:0006281">
    <property type="term" value="P:DNA repair"/>
    <property type="evidence" value="ECO:0007669"/>
    <property type="project" value="UniProtKB-KW"/>
</dbReference>
<reference evidence="18" key="2">
    <citation type="submission" date="2013-07" db="EMBL/GenBank/DDBJ databases">
        <authorList>
            <consortium name="The Broad Institute Genome Sequencing Platform"/>
            <person name="Cuomo C."/>
            <person name="Litvintseva A."/>
            <person name="Chen Y."/>
            <person name="Heitman J."/>
            <person name="Sun S."/>
            <person name="Springer D."/>
            <person name="Dromer F."/>
            <person name="Young S.K."/>
            <person name="Zeng Q."/>
            <person name="Gargeya S."/>
            <person name="Fitzgerald M."/>
            <person name="Abouelleil A."/>
            <person name="Alvarado L."/>
            <person name="Berlin A.M."/>
            <person name="Chapman S.B."/>
            <person name="Dewar J."/>
            <person name="Goldberg J."/>
            <person name="Griggs A."/>
            <person name="Gujja S."/>
            <person name="Hansen M."/>
            <person name="Howarth C."/>
            <person name="Imamovic A."/>
            <person name="Larimer J."/>
            <person name="McCowan C."/>
            <person name="Murphy C."/>
            <person name="Pearson M."/>
            <person name="Priest M."/>
            <person name="Roberts A."/>
            <person name="Saif S."/>
            <person name="Shea T."/>
            <person name="Sykes S."/>
            <person name="Wortman J."/>
            <person name="Nusbaum C."/>
            <person name="Birren B."/>
        </authorList>
    </citation>
    <scope>NUCLEOTIDE SEQUENCE</scope>
    <source>
        <strain evidence="18">CBS 10118</strain>
    </source>
</reference>
<evidence type="ECO:0000313" key="19">
    <source>
        <dbReference type="Proteomes" id="UP000092730"/>
    </source>
</evidence>
<dbReference type="PANTHER" id="PTHR11081:SF65">
    <property type="entry name" value="DNA DAMAGE-INDUCIBLE PROTEIN DIN7-RELATED"/>
    <property type="match status" value="1"/>
</dbReference>
<keyword evidence="6" id="KW-0227">DNA damage</keyword>
<keyword evidence="8" id="KW-0269">Exonuclease</keyword>
<comment type="subcellular location">
    <subcellularLocation>
        <location evidence="2">Nucleus</location>
    </subcellularLocation>
</comment>
<dbReference type="AlphaFoldDB" id="A0A1B9FT99"/>
<evidence type="ECO:0000313" key="17">
    <source>
        <dbReference type="EMBL" id="OCF21997.1"/>
    </source>
</evidence>
<evidence type="ECO:0000256" key="8">
    <source>
        <dbReference type="ARBA" id="ARBA00022839"/>
    </source>
</evidence>
<dbReference type="FunFam" id="1.10.150.20:FF:000011">
    <property type="entry name" value="exonuclease 1"/>
    <property type="match status" value="1"/>
</dbReference>
<feature type="region of interest" description="Disordered" evidence="14">
    <location>
        <begin position="499"/>
        <end position="535"/>
    </location>
</feature>
<evidence type="ECO:0000256" key="1">
    <source>
        <dbReference type="ARBA" id="ARBA00001946"/>
    </source>
</evidence>
<dbReference type="InterPro" id="IPR006085">
    <property type="entry name" value="XPG_DNA_repair_N"/>
</dbReference>
<evidence type="ECO:0000313" key="18">
    <source>
        <dbReference type="EMBL" id="WVW83475.1"/>
    </source>
</evidence>
<dbReference type="PRINTS" id="PR00853">
    <property type="entry name" value="XPGRADSUPER"/>
</dbReference>
<dbReference type="SUPFAM" id="SSF88723">
    <property type="entry name" value="PIN domain-like"/>
    <property type="match status" value="1"/>
</dbReference>
<keyword evidence="7" id="KW-0378">Hydrolase</keyword>
<dbReference type="Gene3D" id="3.40.50.1010">
    <property type="entry name" value="5'-nuclease"/>
    <property type="match status" value="1"/>
</dbReference>
<feature type="compositionally biased region" description="Low complexity" evidence="14">
    <location>
        <begin position="705"/>
        <end position="718"/>
    </location>
</feature>
<feature type="compositionally biased region" description="Acidic residues" evidence="14">
    <location>
        <begin position="443"/>
        <end position="452"/>
    </location>
</feature>
<dbReference type="InterPro" id="IPR037315">
    <property type="entry name" value="EXO1_H3TH"/>
</dbReference>
<dbReference type="PROSITE" id="PS00842">
    <property type="entry name" value="XPG_2"/>
    <property type="match status" value="1"/>
</dbReference>
<dbReference type="GO" id="GO:0046872">
    <property type="term" value="F:metal ion binding"/>
    <property type="evidence" value="ECO:0007669"/>
    <property type="project" value="UniProtKB-KW"/>
</dbReference>
<dbReference type="Pfam" id="PF00752">
    <property type="entry name" value="XPG_N"/>
    <property type="match status" value="1"/>
</dbReference>
<protein>
    <submittedName>
        <fullName evidence="17">Uncharacterized protein</fullName>
    </submittedName>
</protein>
<accession>A0A1B9FT99</accession>
<dbReference type="RefSeq" id="XP_019043067.1">
    <property type="nucleotide sequence ID" value="XM_019195354.1"/>
</dbReference>
<keyword evidence="12" id="KW-0234">DNA repair</keyword>
<reference evidence="17" key="1">
    <citation type="submission" date="2013-07" db="EMBL/GenBank/DDBJ databases">
        <title>The Genome Sequence of Cryptococcus bestiolae CBS10118.</title>
        <authorList>
            <consortium name="The Broad Institute Genome Sequencing Platform"/>
            <person name="Cuomo C."/>
            <person name="Litvintseva A."/>
            <person name="Chen Y."/>
            <person name="Heitman J."/>
            <person name="Sun S."/>
            <person name="Springer D."/>
            <person name="Dromer F."/>
            <person name="Young S.K."/>
            <person name="Zeng Q."/>
            <person name="Gargeya S."/>
            <person name="Fitzgerald M."/>
            <person name="Abouelleil A."/>
            <person name="Alvarado L."/>
            <person name="Berlin A.M."/>
            <person name="Chapman S.B."/>
            <person name="Dewar J."/>
            <person name="Goldberg J."/>
            <person name="Griggs A."/>
            <person name="Gujja S."/>
            <person name="Hansen M."/>
            <person name="Howarth C."/>
            <person name="Imamovic A."/>
            <person name="Larimer J."/>
            <person name="McCowan C."/>
            <person name="Murphy C."/>
            <person name="Pearson M."/>
            <person name="Priest M."/>
            <person name="Roberts A."/>
            <person name="Saif S."/>
            <person name="Shea T."/>
            <person name="Sykes S."/>
            <person name="Wortman J."/>
            <person name="Nusbaum C."/>
            <person name="Birren B."/>
        </authorList>
    </citation>
    <scope>NUCLEOTIDE SEQUENCE [LARGE SCALE GENOMIC DNA]</scope>
    <source>
        <strain evidence="17">CBS 10118</strain>
    </source>
</reference>
<comment type="cofactor">
    <cofactor evidence="1">
        <name>Mg(2+)</name>
        <dbReference type="ChEBI" id="CHEBI:18420"/>
    </cofactor>
</comment>
<feature type="compositionally biased region" description="Low complexity" evidence="14">
    <location>
        <begin position="459"/>
        <end position="478"/>
    </location>
</feature>
<dbReference type="Gene3D" id="1.10.150.20">
    <property type="entry name" value="5' to 3' exonuclease, C-terminal subdomain"/>
    <property type="match status" value="1"/>
</dbReference>
<dbReference type="InterPro" id="IPR019974">
    <property type="entry name" value="XPG_CS"/>
</dbReference>
<feature type="region of interest" description="Disordered" evidence="14">
    <location>
        <begin position="768"/>
        <end position="789"/>
    </location>
</feature>
<evidence type="ECO:0000256" key="6">
    <source>
        <dbReference type="ARBA" id="ARBA00022763"/>
    </source>
</evidence>
<dbReference type="GO" id="GO:0017108">
    <property type="term" value="F:5'-flap endonuclease activity"/>
    <property type="evidence" value="ECO:0007669"/>
    <property type="project" value="TreeGrafter"/>
</dbReference>
<keyword evidence="13" id="KW-0539">Nucleus</keyword>
<evidence type="ECO:0000256" key="10">
    <source>
        <dbReference type="ARBA" id="ARBA00022881"/>
    </source>
</evidence>
<dbReference type="InterPro" id="IPR008918">
    <property type="entry name" value="HhH2"/>
</dbReference>
<dbReference type="CDD" id="cd09857">
    <property type="entry name" value="PIN_EXO1"/>
    <property type="match status" value="1"/>
</dbReference>
<evidence type="ECO:0000256" key="2">
    <source>
        <dbReference type="ARBA" id="ARBA00004123"/>
    </source>
</evidence>
<feature type="region of interest" description="Disordered" evidence="14">
    <location>
        <begin position="701"/>
        <end position="746"/>
    </location>
</feature>
<dbReference type="GO" id="GO:0005634">
    <property type="term" value="C:nucleus"/>
    <property type="evidence" value="ECO:0007669"/>
    <property type="project" value="UniProtKB-SubCell"/>
</dbReference>
<dbReference type="Pfam" id="PF00867">
    <property type="entry name" value="XPG_I"/>
    <property type="match status" value="1"/>
</dbReference>
<evidence type="ECO:0000256" key="4">
    <source>
        <dbReference type="ARBA" id="ARBA00022722"/>
    </source>
</evidence>
<dbReference type="EMBL" id="KI894026">
    <property type="protein sequence ID" value="OCF21997.1"/>
    <property type="molecule type" value="Genomic_DNA"/>
</dbReference>
<dbReference type="InterPro" id="IPR044752">
    <property type="entry name" value="PIN-like_EXO1"/>
</dbReference>
<evidence type="ECO:0000256" key="5">
    <source>
        <dbReference type="ARBA" id="ARBA00022723"/>
    </source>
</evidence>
<evidence type="ECO:0000256" key="9">
    <source>
        <dbReference type="ARBA" id="ARBA00022842"/>
    </source>
</evidence>
<gene>
    <name evidence="17" type="ORF">I302_08778</name>
    <name evidence="18" type="ORF">I302_105496</name>
</gene>
<feature type="domain" description="XPG N-terminal" evidence="16">
    <location>
        <begin position="1"/>
        <end position="99"/>
    </location>
</feature>
<dbReference type="GO" id="GO:0003677">
    <property type="term" value="F:DNA binding"/>
    <property type="evidence" value="ECO:0007669"/>
    <property type="project" value="UniProtKB-KW"/>
</dbReference>
<evidence type="ECO:0000256" key="7">
    <source>
        <dbReference type="ARBA" id="ARBA00022801"/>
    </source>
</evidence>
<dbReference type="PANTHER" id="PTHR11081">
    <property type="entry name" value="FLAP ENDONUCLEASE FAMILY MEMBER"/>
    <property type="match status" value="1"/>
</dbReference>
<dbReference type="InterPro" id="IPR006086">
    <property type="entry name" value="XPG-I_dom"/>
</dbReference>
<dbReference type="GO" id="GO:0035312">
    <property type="term" value="F:5'-3' DNA exonuclease activity"/>
    <property type="evidence" value="ECO:0007669"/>
    <property type="project" value="InterPro"/>
</dbReference>
<dbReference type="PROSITE" id="PS00841">
    <property type="entry name" value="XPG_1"/>
    <property type="match status" value="1"/>
</dbReference>
<dbReference type="EMBL" id="CP144543">
    <property type="protein sequence ID" value="WVW83475.1"/>
    <property type="molecule type" value="Genomic_DNA"/>
</dbReference>
<dbReference type="FunFam" id="3.40.50.1010:FF:000002">
    <property type="entry name" value="Exonuclease 1, putative"/>
    <property type="match status" value="1"/>
</dbReference>
<dbReference type="InterPro" id="IPR006084">
    <property type="entry name" value="XPG/Rad2"/>
</dbReference>
<feature type="domain" description="XPG-I" evidence="15">
    <location>
        <begin position="138"/>
        <end position="208"/>
    </location>
</feature>
<keyword evidence="11" id="KW-0238">DNA-binding</keyword>
<evidence type="ECO:0000259" key="16">
    <source>
        <dbReference type="SMART" id="SM00485"/>
    </source>
</evidence>
<reference evidence="17" key="3">
    <citation type="submission" date="2014-01" db="EMBL/GenBank/DDBJ databases">
        <title>Evolution of pathogenesis and genome organization in the Tremellales.</title>
        <authorList>
            <person name="Cuomo C."/>
            <person name="Litvintseva A."/>
            <person name="Heitman J."/>
            <person name="Chen Y."/>
            <person name="Sun S."/>
            <person name="Springer D."/>
            <person name="Dromer F."/>
            <person name="Young S."/>
            <person name="Zeng Q."/>
            <person name="Chapman S."/>
            <person name="Gujja S."/>
            <person name="Saif S."/>
            <person name="Birren B."/>
        </authorList>
    </citation>
    <scope>NUCLEOTIDE SEQUENCE</scope>
    <source>
        <strain evidence="17">CBS 10118</strain>
    </source>
</reference>
<dbReference type="OrthoDB" id="26491at2759"/>
<keyword evidence="9" id="KW-0460">Magnesium</keyword>
<name>A0A1B9FT99_9TREE</name>
<comment type="similarity">
    <text evidence="3">Belongs to the XPG/RAD2 endonuclease family. EXO1 subfamily.</text>
</comment>
<keyword evidence="4" id="KW-0540">Nuclease</keyword>
<dbReference type="STRING" id="1296100.A0A1B9FT99"/>
<dbReference type="InterPro" id="IPR036279">
    <property type="entry name" value="5-3_exonuclease_C_sf"/>
</dbReference>
<evidence type="ECO:0000256" key="14">
    <source>
        <dbReference type="SAM" id="MobiDB-lite"/>
    </source>
</evidence>
<dbReference type="InterPro" id="IPR029060">
    <property type="entry name" value="PIN-like_dom_sf"/>
</dbReference>
<dbReference type="SMART" id="SM00485">
    <property type="entry name" value="XPGN"/>
    <property type="match status" value="1"/>
</dbReference>
<dbReference type="CDD" id="cd09908">
    <property type="entry name" value="H3TH_EXO1"/>
    <property type="match status" value="1"/>
</dbReference>
<evidence type="ECO:0000256" key="13">
    <source>
        <dbReference type="ARBA" id="ARBA00023242"/>
    </source>
</evidence>
<evidence type="ECO:0000256" key="12">
    <source>
        <dbReference type="ARBA" id="ARBA00023204"/>
    </source>
</evidence>
<evidence type="ECO:0000256" key="11">
    <source>
        <dbReference type="ARBA" id="ARBA00023125"/>
    </source>
</evidence>
<dbReference type="SUPFAM" id="SSF47807">
    <property type="entry name" value="5' to 3' exonuclease, C-terminal subdomain"/>
    <property type="match status" value="1"/>
</dbReference>
<dbReference type="Proteomes" id="UP000092730">
    <property type="component" value="Chromosome 3"/>
</dbReference>
<organism evidence="17">
    <name type="scientific">Kwoniella bestiolae CBS 10118</name>
    <dbReference type="NCBI Taxonomy" id="1296100"/>
    <lineage>
        <taxon>Eukaryota</taxon>
        <taxon>Fungi</taxon>
        <taxon>Dikarya</taxon>
        <taxon>Basidiomycota</taxon>
        <taxon>Agaricomycotina</taxon>
        <taxon>Tremellomycetes</taxon>
        <taxon>Tremellales</taxon>
        <taxon>Cryptococcaceae</taxon>
        <taxon>Kwoniella</taxon>
    </lineage>
</organism>
<evidence type="ECO:0000256" key="3">
    <source>
        <dbReference type="ARBA" id="ARBA00010563"/>
    </source>
</evidence>
<keyword evidence="10" id="KW-0267">Excision nuclease</keyword>
<dbReference type="SMART" id="SM00279">
    <property type="entry name" value="HhH2"/>
    <property type="match status" value="1"/>
</dbReference>
<dbReference type="VEuPathDB" id="FungiDB:I302_08778"/>
<feature type="compositionally biased region" description="Basic and acidic residues" evidence="14">
    <location>
        <begin position="428"/>
        <end position="442"/>
    </location>
</feature>
<evidence type="ECO:0000259" key="15">
    <source>
        <dbReference type="SMART" id="SM00484"/>
    </source>
</evidence>
<sequence>MGISGLLPLLKEIQVTGHVSEFKGKRLAVDAYVWLHKGAFGCAEDIVKGKKTTKFVDYAMHRVRMLRYHGITPFIVFDGGPLPAKKGTEVSRAKSRAENLDRARSMESQGRWKEARDFYTRCLDITPEMAYQLIKALKAENVDYVVAPYEADAQLCYLEREGFVDGIITEDSDLLVFGCRQVIFKLDGNGQCVWIHRNNLATIRDFPMHGWSDVQFRRMAMLSGCDYLDSIVGIGLKKAHALMRRFKTVEKLLQHVRLEGSMTIPPDYLASFAQAELAFVHQRVYCPQQCRLVPLNDFPQGGLGENDERWIGLDVNEEIARGMAKGDLHPETRLPIVDEWPDFQPTPRTKPLAENLSKVNVPVSAGPMDAFITRMKKTKPLPKPVGTLASGPSRLSDQYPERISAPAVLSREQPIQGNKKSKFFSKPSKRENTPELEESLHWEEDEGSDEIESQPIAGPSRLPASSPDRSPSPAISSIRGEDSPVKSVISGHILTSPGCILSSPPDSPAQSILFSTPRRDNKGIRDSTPPSPTGATIGENVLIAASSQVLETDYECEPEYDYDNEEFIEETQVDIPTPTQTQAQTPAKKERKSLSRLSTIVIPNSSSPITSTTTSLIPETHSWPNARKLKPFNSTSTSSDTISEEDHLITPSLDQINQKKRKRSIKQEVVKIEDEEVDEGERKRVERAKIVAAGWKAKYAFGQNSSSPIPTSSSDDTPNQPIKRTKSDPTRLRSQPQPKVAKRAALPITSQASRILLSRDTNVPLAEKRPMVSRKPSTEDAPVSSRKNSVVLTSKVRNGNDGLKRYGSSPISISGDDELVFESTQVGGQTYNKLQKYKFGGKVV</sequence>
<feature type="region of interest" description="Disordered" evidence="14">
    <location>
        <begin position="375"/>
        <end position="483"/>
    </location>
</feature>
<dbReference type="KEGG" id="kbi:30213177"/>
<reference evidence="18" key="4">
    <citation type="submission" date="2024-02" db="EMBL/GenBank/DDBJ databases">
        <title>Comparative genomics of Cryptococcus and Kwoniella reveals pathogenesis evolution and contrasting modes of karyotype evolution via chromosome fusion or intercentromeric recombination.</title>
        <authorList>
            <person name="Coelho M.A."/>
            <person name="David-Palma M."/>
            <person name="Shea T."/>
            <person name="Bowers K."/>
            <person name="McGinley-Smith S."/>
            <person name="Mohammad A.W."/>
            <person name="Gnirke A."/>
            <person name="Yurkov A.M."/>
            <person name="Nowrousian M."/>
            <person name="Sun S."/>
            <person name="Cuomo C.A."/>
            <person name="Heitman J."/>
        </authorList>
    </citation>
    <scope>NUCLEOTIDE SEQUENCE</scope>
    <source>
        <strain evidence="18">CBS 10118</strain>
    </source>
</reference>
<dbReference type="GeneID" id="30213177"/>
<keyword evidence="5" id="KW-0479">Metal-binding</keyword>
<keyword evidence="19" id="KW-1185">Reference proteome</keyword>